<dbReference type="InterPro" id="IPR000917">
    <property type="entry name" value="Sulfatase_N"/>
</dbReference>
<dbReference type="KEGG" id="hhb:Hhub_2264"/>
<reference evidence="3" key="1">
    <citation type="journal article" date="2016" name="Environ. Microbiol.">
        <title>The complete genome of a viable archaeum isolated from 123-million-year-old rock salt.</title>
        <authorList>
            <person name="Jaakkola S.T."/>
            <person name="Pfeiffer F."/>
            <person name="Ravantti J.J."/>
            <person name="Guo Q."/>
            <person name="Liu Y."/>
            <person name="Chen X."/>
            <person name="Ma H."/>
            <person name="Yang C."/>
            <person name="Oksanen H.M."/>
            <person name="Bamford D.H."/>
        </authorList>
    </citation>
    <scope>NUCLEOTIDE SEQUENCE</scope>
    <source>
        <strain evidence="3">JI20-1</strain>
    </source>
</reference>
<sequence length="376" mass="42115">MSGKLLVTVDSLRYDKYHLMPATQDYLDASHETAFAVSTATPGSFPGILTGQYPTPGGIDEMAEFAAEFDGYTVGISTNHLLSERYGYGHAFDYFEAPNPGDMGLKQRVEKAVTPGTIHHRLLSTGWNALQSVRNQFKDVGRTFRPAEDVIETLLTQIEGRDEWLGWIHLMEPHHPYEPDDGEMGRVEAQNASRRVLNGNGSKEDETLVGRAYEQEIRELDATLSDLWDSLSSDTEVVFTADHGELLGEDYEPSWGHPGVMAPELLRVPFGTRNVNWDSGTVVSHIDIGSIMLGEPFGKGEFNRTHAYATYGEEKAVMDEEYLYNGTDFRTLNGDCIDANNVSARGELTRRWNRFDPDTVYRTDALKEDLQDLGYK</sequence>
<evidence type="ECO:0000313" key="2">
    <source>
        <dbReference type="EMBL" id="CQH55652.1"/>
    </source>
</evidence>
<evidence type="ECO:0000259" key="1">
    <source>
        <dbReference type="Pfam" id="PF00884"/>
    </source>
</evidence>
<dbReference type="Proteomes" id="UP000066737">
    <property type="component" value="Chromosome I"/>
</dbReference>
<feature type="domain" description="Sulfatase N-terminal" evidence="1">
    <location>
        <begin position="40"/>
        <end position="270"/>
    </location>
</feature>
<dbReference type="AlphaFoldDB" id="A0A0U5H033"/>
<accession>A0A0U5H033</accession>
<dbReference type="SUPFAM" id="SSF53649">
    <property type="entry name" value="Alkaline phosphatase-like"/>
    <property type="match status" value="1"/>
</dbReference>
<gene>
    <name evidence="2" type="ORF">HHUB_2264</name>
</gene>
<dbReference type="STRING" id="1407499.HHUB_2264"/>
<dbReference type="OrthoDB" id="3164at2157"/>
<proteinExistence type="predicted"/>
<evidence type="ECO:0000313" key="3">
    <source>
        <dbReference type="Proteomes" id="UP000066737"/>
    </source>
</evidence>
<dbReference type="RefSeq" id="WP_059056676.1">
    <property type="nucleotide sequence ID" value="NZ_CEML01000002.1"/>
</dbReference>
<organism evidence="2 3">
    <name type="scientific">Halobacterium hubeiense</name>
    <dbReference type="NCBI Taxonomy" id="1407499"/>
    <lineage>
        <taxon>Archaea</taxon>
        <taxon>Methanobacteriati</taxon>
        <taxon>Methanobacteriota</taxon>
        <taxon>Stenosarchaea group</taxon>
        <taxon>Halobacteria</taxon>
        <taxon>Halobacteriales</taxon>
        <taxon>Halobacteriaceae</taxon>
        <taxon>Halobacterium</taxon>
    </lineage>
</organism>
<dbReference type="InterPro" id="IPR017850">
    <property type="entry name" value="Alkaline_phosphatase_core_sf"/>
</dbReference>
<name>A0A0U5H033_9EURY</name>
<keyword evidence="3" id="KW-1185">Reference proteome</keyword>
<dbReference type="Pfam" id="PF00884">
    <property type="entry name" value="Sulfatase"/>
    <property type="match status" value="1"/>
</dbReference>
<dbReference type="Gene3D" id="3.40.720.10">
    <property type="entry name" value="Alkaline Phosphatase, subunit A"/>
    <property type="match status" value="1"/>
</dbReference>
<dbReference type="EMBL" id="LN831302">
    <property type="protein sequence ID" value="CQH55652.1"/>
    <property type="molecule type" value="Genomic_DNA"/>
</dbReference>
<protein>
    <submittedName>
        <fullName evidence="2">AlkP-core domain protein</fullName>
    </submittedName>
</protein>
<dbReference type="GeneID" id="26658912"/>